<dbReference type="SUPFAM" id="SSF53756">
    <property type="entry name" value="UDP-Glycosyltransferase/glycogen phosphorylase"/>
    <property type="match status" value="1"/>
</dbReference>
<evidence type="ECO:0000313" key="3">
    <source>
        <dbReference type="EMBL" id="GAA4029114.1"/>
    </source>
</evidence>
<dbReference type="Gene3D" id="3.40.50.2000">
    <property type="entry name" value="Glycogen Phosphorylase B"/>
    <property type="match status" value="2"/>
</dbReference>
<dbReference type="Proteomes" id="UP001501469">
    <property type="component" value="Unassembled WGS sequence"/>
</dbReference>
<keyword evidence="4" id="KW-1185">Reference proteome</keyword>
<feature type="domain" description="Glycosyl transferase family 1" evidence="1">
    <location>
        <begin position="165"/>
        <end position="310"/>
    </location>
</feature>
<dbReference type="Pfam" id="PF00534">
    <property type="entry name" value="Glycos_transf_1"/>
    <property type="match status" value="1"/>
</dbReference>
<dbReference type="PANTHER" id="PTHR12526">
    <property type="entry name" value="GLYCOSYLTRANSFERASE"/>
    <property type="match status" value="1"/>
</dbReference>
<comment type="caution">
    <text evidence="3">The sequence shown here is derived from an EMBL/GenBank/DDBJ whole genome shotgun (WGS) entry which is preliminary data.</text>
</comment>
<dbReference type="CDD" id="cd03801">
    <property type="entry name" value="GT4_PimA-like"/>
    <property type="match status" value="1"/>
</dbReference>
<name>A0ABP7TP03_9BACT</name>
<organism evidence="3 4">
    <name type="scientific">Hymenobacter glaciei</name>
    <dbReference type="NCBI Taxonomy" id="877209"/>
    <lineage>
        <taxon>Bacteria</taxon>
        <taxon>Pseudomonadati</taxon>
        <taxon>Bacteroidota</taxon>
        <taxon>Cytophagia</taxon>
        <taxon>Cytophagales</taxon>
        <taxon>Hymenobacteraceae</taxon>
        <taxon>Hymenobacter</taxon>
    </lineage>
</organism>
<accession>A0ABP7TP03</accession>
<evidence type="ECO:0000259" key="2">
    <source>
        <dbReference type="Pfam" id="PF13439"/>
    </source>
</evidence>
<proteinExistence type="predicted"/>
<sequence>MNVVHLIFSLGVGGAENLLVDIVNQQVQHARVDVIVVNRVYSPALIRRIDPRVRVTCLDREVGNKWNVLPILRCWQLLVSLRPTVLHCHNDDMMKLVRPWKNRTVLTVHNVAEPTTYLRLYRQIFAISKAVEEDLTQRGNPGSVVVLNGIDFTAFAPKTTYDGYQDEFRLLQISRLLHTEKGQDVAIRALAALVRDPRYAHVTLSLVGEGPSLVFLQELAQELGVASQVHFLGVQDRGWIMQHLHTFDVLLQPSYSEGFGLTVLEGIAAGLPTVASNLEGPAEIMQGLPTGFLFTPGNPEHLADRLREVFALYREGQLATPIARSYELAEQRFSIKSTAESYLRLYPRSR</sequence>
<dbReference type="RefSeq" id="WP_345051467.1">
    <property type="nucleotide sequence ID" value="NZ_BAABDK010000010.1"/>
</dbReference>
<gene>
    <name evidence="3" type="ORF">GCM10022409_11580</name>
</gene>
<protein>
    <recommendedName>
        <fullName evidence="5">Glycosyltransferase</fullName>
    </recommendedName>
</protein>
<dbReference type="PANTHER" id="PTHR12526:SF630">
    <property type="entry name" value="GLYCOSYLTRANSFERASE"/>
    <property type="match status" value="1"/>
</dbReference>
<dbReference type="InterPro" id="IPR028098">
    <property type="entry name" value="Glyco_trans_4-like_N"/>
</dbReference>
<evidence type="ECO:0000313" key="4">
    <source>
        <dbReference type="Proteomes" id="UP001501469"/>
    </source>
</evidence>
<dbReference type="InterPro" id="IPR001296">
    <property type="entry name" value="Glyco_trans_1"/>
</dbReference>
<reference evidence="4" key="1">
    <citation type="journal article" date="2019" name="Int. J. Syst. Evol. Microbiol.">
        <title>The Global Catalogue of Microorganisms (GCM) 10K type strain sequencing project: providing services to taxonomists for standard genome sequencing and annotation.</title>
        <authorList>
            <consortium name="The Broad Institute Genomics Platform"/>
            <consortium name="The Broad Institute Genome Sequencing Center for Infectious Disease"/>
            <person name="Wu L."/>
            <person name="Ma J."/>
        </authorList>
    </citation>
    <scope>NUCLEOTIDE SEQUENCE [LARGE SCALE GENOMIC DNA]</scope>
    <source>
        <strain evidence="4">JCM 17225</strain>
    </source>
</reference>
<evidence type="ECO:0008006" key="5">
    <source>
        <dbReference type="Google" id="ProtNLM"/>
    </source>
</evidence>
<evidence type="ECO:0000259" key="1">
    <source>
        <dbReference type="Pfam" id="PF00534"/>
    </source>
</evidence>
<feature type="domain" description="Glycosyltransferase subfamily 4-like N-terminal" evidence="2">
    <location>
        <begin position="12"/>
        <end position="151"/>
    </location>
</feature>
<dbReference type="Pfam" id="PF13439">
    <property type="entry name" value="Glyco_transf_4"/>
    <property type="match status" value="1"/>
</dbReference>
<dbReference type="EMBL" id="BAABDK010000010">
    <property type="protein sequence ID" value="GAA4029114.1"/>
    <property type="molecule type" value="Genomic_DNA"/>
</dbReference>